<keyword evidence="11" id="KW-0418">Kinase</keyword>
<keyword evidence="6" id="KW-0808">Transferase</keyword>
<dbReference type="SUPFAM" id="SSF52058">
    <property type="entry name" value="L domain-like"/>
    <property type="match status" value="2"/>
</dbReference>
<keyword evidence="5" id="KW-0597">Phosphoprotein</keyword>
<evidence type="ECO:0000256" key="2">
    <source>
        <dbReference type="ARBA" id="ARBA00004251"/>
    </source>
</evidence>
<dbReference type="CDD" id="cd00064">
    <property type="entry name" value="FU"/>
    <property type="match status" value="3"/>
</dbReference>
<keyword evidence="13" id="KW-0832">Ubl conjugation</keyword>
<keyword evidence="10 25" id="KW-0547">Nucleotide-binding</keyword>
<keyword evidence="14 27" id="KW-1133">Transmembrane helix</keyword>
<evidence type="ECO:0000256" key="8">
    <source>
        <dbReference type="ARBA" id="ARBA00022729"/>
    </source>
</evidence>
<dbReference type="GO" id="GO:0005524">
    <property type="term" value="F:ATP binding"/>
    <property type="evidence" value="ECO:0007669"/>
    <property type="project" value="UniProtKB-UniRule"/>
</dbReference>
<evidence type="ECO:0000259" key="28">
    <source>
        <dbReference type="PROSITE" id="PS50011"/>
    </source>
</evidence>
<evidence type="ECO:0000256" key="6">
    <source>
        <dbReference type="ARBA" id="ARBA00022679"/>
    </source>
</evidence>
<organism evidence="29 30">
    <name type="scientific">Cyclopterus lumpus</name>
    <name type="common">Lumpsucker</name>
    <dbReference type="NCBI Taxonomy" id="8103"/>
    <lineage>
        <taxon>Eukaryota</taxon>
        <taxon>Metazoa</taxon>
        <taxon>Chordata</taxon>
        <taxon>Craniata</taxon>
        <taxon>Vertebrata</taxon>
        <taxon>Euteleostomi</taxon>
        <taxon>Actinopterygii</taxon>
        <taxon>Neopterygii</taxon>
        <taxon>Teleostei</taxon>
        <taxon>Neoteleostei</taxon>
        <taxon>Acanthomorphata</taxon>
        <taxon>Eupercaria</taxon>
        <taxon>Perciformes</taxon>
        <taxon>Cottioidei</taxon>
        <taxon>Cottales</taxon>
        <taxon>Cyclopteridae</taxon>
        <taxon>Cyclopterus</taxon>
    </lineage>
</organism>
<dbReference type="InterPro" id="IPR020635">
    <property type="entry name" value="Tyr_kinase_cat_dom"/>
</dbReference>
<dbReference type="GO" id="GO:0023056">
    <property type="term" value="P:positive regulation of signaling"/>
    <property type="evidence" value="ECO:0007669"/>
    <property type="project" value="UniProtKB-ARBA"/>
</dbReference>
<evidence type="ECO:0000256" key="20">
    <source>
        <dbReference type="ARBA" id="ARBA00023163"/>
    </source>
</evidence>
<evidence type="ECO:0000256" key="27">
    <source>
        <dbReference type="SAM" id="Phobius"/>
    </source>
</evidence>
<keyword evidence="15" id="KW-0805">Transcription regulation</keyword>
<dbReference type="FunFam" id="1.10.510.10:FF:002828">
    <property type="entry name" value="Receptor tyrosine-protein kinase erbB-2"/>
    <property type="match status" value="1"/>
</dbReference>
<dbReference type="InterPro" id="IPR050122">
    <property type="entry name" value="RTK"/>
</dbReference>
<keyword evidence="4" id="KW-1003">Cell membrane</keyword>
<evidence type="ECO:0000256" key="26">
    <source>
        <dbReference type="SAM" id="MobiDB-lite"/>
    </source>
</evidence>
<dbReference type="InterPro" id="IPR044912">
    <property type="entry name" value="Egfr_JX_dom"/>
</dbReference>
<keyword evidence="18" id="KW-1015">Disulfide bond</keyword>
<proteinExistence type="predicted"/>
<dbReference type="GO" id="GO:0043235">
    <property type="term" value="C:receptor complex"/>
    <property type="evidence" value="ECO:0007669"/>
    <property type="project" value="TreeGrafter"/>
</dbReference>
<evidence type="ECO:0000256" key="1">
    <source>
        <dbReference type="ARBA" id="ARBA00004123"/>
    </source>
</evidence>
<dbReference type="GO" id="GO:0009925">
    <property type="term" value="C:basal plasma membrane"/>
    <property type="evidence" value="ECO:0007669"/>
    <property type="project" value="TreeGrafter"/>
</dbReference>
<dbReference type="Pfam" id="PF01030">
    <property type="entry name" value="Recep_L_domain"/>
    <property type="match status" value="2"/>
</dbReference>
<evidence type="ECO:0000256" key="24">
    <source>
        <dbReference type="ARBA" id="ARBA00051243"/>
    </source>
</evidence>
<dbReference type="InterPro" id="IPR049328">
    <property type="entry name" value="TM_ErbB1"/>
</dbReference>
<dbReference type="InterPro" id="IPR017441">
    <property type="entry name" value="Protein_kinase_ATP_BS"/>
</dbReference>
<dbReference type="SUPFAM" id="SSF57184">
    <property type="entry name" value="Growth factor receptor domain"/>
    <property type="match status" value="2"/>
</dbReference>
<dbReference type="Gene3D" id="3.30.200.20">
    <property type="entry name" value="Phosphorylase Kinase, domain 1"/>
    <property type="match status" value="1"/>
</dbReference>
<feature type="transmembrane region" description="Helical" evidence="27">
    <location>
        <begin position="559"/>
        <end position="585"/>
    </location>
</feature>
<evidence type="ECO:0000256" key="16">
    <source>
        <dbReference type="ARBA" id="ARBA00023136"/>
    </source>
</evidence>
<dbReference type="InterPro" id="IPR008266">
    <property type="entry name" value="Tyr_kinase_AS"/>
</dbReference>
<dbReference type="PROSITE" id="PS50011">
    <property type="entry name" value="PROTEIN_KINASE_DOM"/>
    <property type="match status" value="1"/>
</dbReference>
<dbReference type="Pfam" id="PF07714">
    <property type="entry name" value="PK_Tyr_Ser-Thr"/>
    <property type="match status" value="1"/>
</dbReference>
<dbReference type="Pfam" id="PF14843">
    <property type="entry name" value="GF_recep_IV"/>
    <property type="match status" value="1"/>
</dbReference>
<keyword evidence="20" id="KW-0804">Transcription</keyword>
<evidence type="ECO:0000256" key="3">
    <source>
        <dbReference type="ARBA" id="ARBA00011902"/>
    </source>
</evidence>
<name>A0A8C2ZDN5_CYCLU</name>
<dbReference type="FunFam" id="2.10.220.10:FF:000002">
    <property type="entry name" value="Receptor protein-tyrosine kinase"/>
    <property type="match status" value="1"/>
</dbReference>
<dbReference type="GO" id="GO:0022008">
    <property type="term" value="P:neurogenesis"/>
    <property type="evidence" value="ECO:0007669"/>
    <property type="project" value="TreeGrafter"/>
</dbReference>
<evidence type="ECO:0000313" key="29">
    <source>
        <dbReference type="Ensembl" id="ENSCLMP00005025719.1"/>
    </source>
</evidence>
<evidence type="ECO:0000256" key="7">
    <source>
        <dbReference type="ARBA" id="ARBA00022692"/>
    </source>
</evidence>
<keyword evidence="23" id="KW-0539">Nucleus</keyword>
<evidence type="ECO:0000256" key="11">
    <source>
        <dbReference type="ARBA" id="ARBA00022777"/>
    </source>
</evidence>
<gene>
    <name evidence="29" type="primary">egfra</name>
</gene>
<evidence type="ECO:0000256" key="5">
    <source>
        <dbReference type="ARBA" id="ARBA00022553"/>
    </source>
</evidence>
<dbReference type="FunFam" id="3.30.200.20:FF:000044">
    <property type="entry name" value="Receptor protein-tyrosine kinase"/>
    <property type="match status" value="1"/>
</dbReference>
<evidence type="ECO:0000256" key="21">
    <source>
        <dbReference type="ARBA" id="ARBA00023170"/>
    </source>
</evidence>
<dbReference type="CDD" id="cd12087">
    <property type="entry name" value="TM_EGFR-like"/>
    <property type="match status" value="1"/>
</dbReference>
<dbReference type="InterPro" id="IPR006211">
    <property type="entry name" value="Furin-like_Cys-rich_dom"/>
</dbReference>
<keyword evidence="17" id="KW-0829">Tyrosine-protein kinase</keyword>
<dbReference type="Gene3D" id="1.10.510.10">
    <property type="entry name" value="Transferase(Phosphotransferase) domain 1"/>
    <property type="match status" value="1"/>
</dbReference>
<comment type="catalytic activity">
    <reaction evidence="24">
        <text>L-tyrosyl-[protein] + ATP = O-phospho-L-tyrosyl-[protein] + ADP + H(+)</text>
        <dbReference type="Rhea" id="RHEA:10596"/>
        <dbReference type="Rhea" id="RHEA-COMP:10136"/>
        <dbReference type="Rhea" id="RHEA-COMP:20101"/>
        <dbReference type="ChEBI" id="CHEBI:15378"/>
        <dbReference type="ChEBI" id="CHEBI:30616"/>
        <dbReference type="ChEBI" id="CHEBI:46858"/>
        <dbReference type="ChEBI" id="CHEBI:61978"/>
        <dbReference type="ChEBI" id="CHEBI:456216"/>
        <dbReference type="EC" id="2.7.10.1"/>
    </reaction>
</comment>
<keyword evidence="7 27" id="KW-0812">Transmembrane</keyword>
<accession>A0A8C2ZDN5</accession>
<evidence type="ECO:0000256" key="19">
    <source>
        <dbReference type="ARBA" id="ARBA00023159"/>
    </source>
</evidence>
<dbReference type="Proteomes" id="UP000694565">
    <property type="component" value="Unplaced"/>
</dbReference>
<evidence type="ECO:0000256" key="14">
    <source>
        <dbReference type="ARBA" id="ARBA00022989"/>
    </source>
</evidence>
<dbReference type="GO" id="GO:0050679">
    <property type="term" value="P:positive regulation of epithelial cell proliferation"/>
    <property type="evidence" value="ECO:0007669"/>
    <property type="project" value="TreeGrafter"/>
</dbReference>
<dbReference type="PANTHER" id="PTHR24416">
    <property type="entry name" value="TYROSINE-PROTEIN KINASE RECEPTOR"/>
    <property type="match status" value="1"/>
</dbReference>
<dbReference type="EC" id="2.7.10.1" evidence="3"/>
<feature type="region of interest" description="Disordered" evidence="26">
    <location>
        <begin position="944"/>
        <end position="1000"/>
    </location>
</feature>
<dbReference type="Gene3D" id="6.10.250.2930">
    <property type="match status" value="1"/>
</dbReference>
<evidence type="ECO:0000256" key="9">
    <source>
        <dbReference type="ARBA" id="ARBA00022737"/>
    </source>
</evidence>
<dbReference type="GO" id="GO:0043066">
    <property type="term" value="P:negative regulation of apoptotic process"/>
    <property type="evidence" value="ECO:0007669"/>
    <property type="project" value="TreeGrafter"/>
</dbReference>
<evidence type="ECO:0000256" key="10">
    <source>
        <dbReference type="ARBA" id="ARBA00022741"/>
    </source>
</evidence>
<evidence type="ECO:0000256" key="23">
    <source>
        <dbReference type="ARBA" id="ARBA00023242"/>
    </source>
</evidence>
<keyword evidence="21" id="KW-0675">Receptor</keyword>
<feature type="compositionally biased region" description="Basic and acidic residues" evidence="26">
    <location>
        <begin position="946"/>
        <end position="966"/>
    </location>
</feature>
<dbReference type="SMART" id="SM00261">
    <property type="entry name" value="FU"/>
    <property type="match status" value="4"/>
</dbReference>
<keyword evidence="16 27" id="KW-0472">Membrane</keyword>
<dbReference type="FunFam" id="2.10.220.10:FF:000001">
    <property type="entry name" value="Receptor protein-tyrosine kinase"/>
    <property type="match status" value="1"/>
</dbReference>
<dbReference type="GO" id="GO:0010647">
    <property type="term" value="P:positive regulation of cell communication"/>
    <property type="evidence" value="ECO:0007669"/>
    <property type="project" value="UniProtKB-ARBA"/>
</dbReference>
<dbReference type="SUPFAM" id="SSF56112">
    <property type="entry name" value="Protein kinase-like (PK-like)"/>
    <property type="match status" value="1"/>
</dbReference>
<feature type="binding site" evidence="25">
    <location>
        <position position="662"/>
    </location>
    <ligand>
        <name>ATP</name>
        <dbReference type="ChEBI" id="CHEBI:30616"/>
    </ligand>
</feature>
<protein>
    <recommendedName>
        <fullName evidence="3">receptor protein-tyrosine kinase</fullName>
        <ecNumber evidence="3">2.7.10.1</ecNumber>
    </recommendedName>
</protein>
<dbReference type="InterPro" id="IPR009030">
    <property type="entry name" value="Growth_fac_rcpt_cys_sf"/>
</dbReference>
<reference evidence="29" key="1">
    <citation type="submission" date="2025-08" db="UniProtKB">
        <authorList>
            <consortium name="Ensembl"/>
        </authorList>
    </citation>
    <scope>IDENTIFICATION</scope>
</reference>
<evidence type="ECO:0000313" key="30">
    <source>
        <dbReference type="Proteomes" id="UP000694565"/>
    </source>
</evidence>
<dbReference type="Ensembl" id="ENSCLMT00005026870.1">
    <property type="protein sequence ID" value="ENSCLMP00005025719.1"/>
    <property type="gene ID" value="ENSCLMG00005007428.1"/>
</dbReference>
<evidence type="ECO:0000256" key="4">
    <source>
        <dbReference type="ARBA" id="ARBA00022475"/>
    </source>
</evidence>
<evidence type="ECO:0000256" key="15">
    <source>
        <dbReference type="ARBA" id="ARBA00023015"/>
    </source>
</evidence>
<dbReference type="Gene3D" id="3.80.20.20">
    <property type="entry name" value="Receptor L-domain"/>
    <property type="match status" value="2"/>
</dbReference>
<keyword evidence="30" id="KW-1185">Reference proteome</keyword>
<dbReference type="Pfam" id="PF00757">
    <property type="entry name" value="Furin-like"/>
    <property type="match status" value="1"/>
</dbReference>
<evidence type="ECO:0000256" key="18">
    <source>
        <dbReference type="ARBA" id="ARBA00023157"/>
    </source>
</evidence>
<feature type="domain" description="Protein kinase" evidence="28">
    <location>
        <begin position="629"/>
        <end position="896"/>
    </location>
</feature>
<keyword evidence="19" id="KW-0010">Activator</keyword>
<dbReference type="GeneTree" id="ENSGT00940000155450"/>
<evidence type="ECO:0000256" key="13">
    <source>
        <dbReference type="ARBA" id="ARBA00022843"/>
    </source>
</evidence>
<reference evidence="29" key="2">
    <citation type="submission" date="2025-09" db="UniProtKB">
        <authorList>
            <consortium name="Ensembl"/>
        </authorList>
    </citation>
    <scope>IDENTIFICATION</scope>
</reference>
<evidence type="ECO:0000256" key="22">
    <source>
        <dbReference type="ARBA" id="ARBA00023180"/>
    </source>
</evidence>
<dbReference type="InterPro" id="IPR011009">
    <property type="entry name" value="Kinase-like_dom_sf"/>
</dbReference>
<keyword evidence="12 25" id="KW-0067">ATP-binding</keyword>
<dbReference type="GO" id="GO:0048408">
    <property type="term" value="F:epidermal growth factor binding"/>
    <property type="evidence" value="ECO:0007669"/>
    <property type="project" value="TreeGrafter"/>
</dbReference>
<evidence type="ECO:0000256" key="25">
    <source>
        <dbReference type="PROSITE-ProRule" id="PRU10141"/>
    </source>
</evidence>
<dbReference type="CDD" id="cd05108">
    <property type="entry name" value="PTKc_EGFR"/>
    <property type="match status" value="1"/>
</dbReference>
<sequence length="1000" mass="110752">MEEHRNLSFLESIEEVGGYVLIALNTASRIPLQNLRIIRGHSLYEGAFGLAVLTNYEKATSRVTSELLLTSLTEILKGGVKFGSNQPCNVETIQWNDIVNVDSKPKMVLPLPISHPRTKCDPSCLNGSCWAPGPENCQTLTKLNCAQQCSKRCKGVSPSDCCNEHCAAGCTGPRPTDCLACRDFQDDGKCKDSCPGLMRYDPNLHQLVPNPQGKYNFGATCVKTCPHNYVVTDHGACVRTCSANTFEVDEGGVRKCAKCEGLCPKVCNGLGMGNLTNILSINATNIDSFKNCTKINGNIAIIHPSIHGDSYTKTPKLEPSQLDVFKTVKEITGYLLIQTWPENMTSLSPFENLEIVRGRTKHVMMSQLGIRYLGLRSLKEISDGDVVIVKNRNLCYTDKSHWEALFKSGSQRAKIEDNADAAACGKYRERKCNQLDEKRDLIFCWGPGPDMCVACRDHSRAGSCVDSCNILEGEPREAVVNKTCVDCHPECRRTNGTATCNAPGSGNCTKCANFQDGLFCVARCPQGVPGADDMLVWKYADVTKVCKLCHKNCTQGHSGLSVISAGVVGGLLAVLIAGLSVFVLLRRRHIKRKRTTRRLLQERELVEPLTPSGEAPNQALLRILKEPEFKKIKVLGSGAFGTVYKGLWVPEGEDVKIPVAIKVLREATSPKANKEILDEAYVMASVEHPHVCRLLGICLTSTVQLITQLMPYGCLLDYVKENKDNIGSQYLLNWCVQIAKGMNYLEERHLVHRDLAARNVLVKTPQHVKITDFGLAKLLNADEKEYHADGGKVPIKWMALESILNRTYTHQSDVWSYGVTVWELMTFGTKPYDGIPACEIAGVLEKGERLPQPPICTIDVYMIMVKCWMIDADSRPRFRELIAEFTKMARDPPRYLVIQGDDRMHLPSPTDTKLYRSLISGEGMEDAVDADEYLVPQHGFFSSRSANREKGGSVHAMRHEIPKECRLPSQLPPLSKQGKRNTSCSGGREQLPPETDVLID</sequence>
<keyword evidence="22" id="KW-0325">Glycoprotein</keyword>
<dbReference type="InterPro" id="IPR000719">
    <property type="entry name" value="Prot_kinase_dom"/>
</dbReference>
<dbReference type="InterPro" id="IPR006212">
    <property type="entry name" value="Furin_repeat"/>
</dbReference>
<dbReference type="GO" id="GO:0005006">
    <property type="term" value="F:epidermal growth factor receptor activity"/>
    <property type="evidence" value="ECO:0007669"/>
    <property type="project" value="TreeGrafter"/>
</dbReference>
<dbReference type="Pfam" id="PF21314">
    <property type="entry name" value="TM_ErbB1"/>
    <property type="match status" value="1"/>
</dbReference>
<keyword evidence="8" id="KW-0732">Signal</keyword>
<comment type="subcellular location">
    <subcellularLocation>
        <location evidence="2">Cell membrane</location>
        <topology evidence="2">Single-pass type I membrane protein</topology>
    </subcellularLocation>
    <subcellularLocation>
        <location evidence="1">Nucleus</location>
    </subcellularLocation>
</comment>
<dbReference type="InterPro" id="IPR036941">
    <property type="entry name" value="Rcpt_L-dom_sf"/>
</dbReference>
<dbReference type="PRINTS" id="PR00109">
    <property type="entry name" value="TYRKINASE"/>
</dbReference>
<evidence type="ECO:0000256" key="12">
    <source>
        <dbReference type="ARBA" id="ARBA00022840"/>
    </source>
</evidence>
<dbReference type="GO" id="GO:0005634">
    <property type="term" value="C:nucleus"/>
    <property type="evidence" value="ECO:0007669"/>
    <property type="project" value="UniProtKB-SubCell"/>
</dbReference>
<dbReference type="GO" id="GO:0009966">
    <property type="term" value="P:regulation of signal transduction"/>
    <property type="evidence" value="ECO:0007669"/>
    <property type="project" value="UniProtKB-ARBA"/>
</dbReference>
<dbReference type="PROSITE" id="PS00109">
    <property type="entry name" value="PROTEIN_KINASE_TYR"/>
    <property type="match status" value="1"/>
</dbReference>
<dbReference type="AlphaFoldDB" id="A0A8C2ZDN5"/>
<dbReference type="InterPro" id="IPR032778">
    <property type="entry name" value="GF_recep_IV"/>
</dbReference>
<dbReference type="PANTHER" id="PTHR24416:SF91">
    <property type="entry name" value="EPIDERMAL GROWTH FACTOR RECEPTOR"/>
    <property type="match status" value="1"/>
</dbReference>
<dbReference type="SMART" id="SM00219">
    <property type="entry name" value="TyrKc"/>
    <property type="match status" value="1"/>
</dbReference>
<dbReference type="InterPro" id="IPR000494">
    <property type="entry name" value="Rcpt_L-dom"/>
</dbReference>
<evidence type="ECO:0000256" key="17">
    <source>
        <dbReference type="ARBA" id="ARBA00023137"/>
    </source>
</evidence>
<keyword evidence="9" id="KW-0677">Repeat</keyword>
<dbReference type="PROSITE" id="PS00107">
    <property type="entry name" value="PROTEIN_KINASE_ATP"/>
    <property type="match status" value="1"/>
</dbReference>
<dbReference type="InterPro" id="IPR001245">
    <property type="entry name" value="Ser-Thr/Tyr_kinase_cat_dom"/>
</dbReference>
<dbReference type="Gene3D" id="2.10.220.10">
    <property type="entry name" value="Hormone Receptor, Insulin-like Growth Factor Receptor 1, Chain A, domain 2"/>
    <property type="match status" value="3"/>
</dbReference>